<keyword evidence="1" id="KW-1133">Transmembrane helix</keyword>
<dbReference type="Proteomes" id="UP000830781">
    <property type="component" value="Chromosome"/>
</dbReference>
<dbReference type="EMBL" id="CP084959">
    <property type="protein sequence ID" value="UOA23580.1"/>
    <property type="molecule type" value="Genomic_DNA"/>
</dbReference>
<keyword evidence="1" id="KW-0812">Transmembrane</keyword>
<keyword evidence="1" id="KW-0472">Membrane</keyword>
<accession>A0AAX3ABG1</accession>
<keyword evidence="3" id="KW-1185">Reference proteome</keyword>
<gene>
    <name evidence="2" type="ORF">DSM110277_02009</name>
</gene>
<reference evidence="3" key="1">
    <citation type="journal article" date="2022" name="Microorganisms">
        <title>Beyond the ABCs#Discovery of Three New Plasmid Types in Rhodobacterales (RepQ, RepY, RepW).</title>
        <authorList>
            <person name="Freese H.M."/>
            <person name="Ringel V."/>
            <person name="Overmann J."/>
            <person name="Petersen J."/>
        </authorList>
    </citation>
    <scope>NUCLEOTIDE SEQUENCE [LARGE SCALE GENOMIC DNA]</scope>
    <source>
        <strain evidence="3">DSM 110277</strain>
    </source>
</reference>
<organism evidence="2 3">
    <name type="scientific">Sulfitobacter pontiacus</name>
    <dbReference type="NCBI Taxonomy" id="60137"/>
    <lineage>
        <taxon>Bacteria</taxon>
        <taxon>Pseudomonadati</taxon>
        <taxon>Pseudomonadota</taxon>
        <taxon>Alphaproteobacteria</taxon>
        <taxon>Rhodobacterales</taxon>
        <taxon>Roseobacteraceae</taxon>
        <taxon>Sulfitobacter</taxon>
    </lineage>
</organism>
<protein>
    <submittedName>
        <fullName evidence="2">Uncharacterized protein</fullName>
    </submittedName>
</protein>
<feature type="transmembrane region" description="Helical" evidence="1">
    <location>
        <begin position="16"/>
        <end position="39"/>
    </location>
</feature>
<sequence length="124" mass="13200">MDFLNNLFASPDVQGVIITVIGLILTFILNRAAGAFAAATGIQIEAKHREALHQAIVTSVESGMRYGPDVAFDTLKAHVVGYLQESVPDALTALTPGDGVLDRLIERYAREALAKLGEPSLNAP</sequence>
<evidence type="ECO:0000313" key="2">
    <source>
        <dbReference type="EMBL" id="UOA23580.1"/>
    </source>
</evidence>
<name>A0AAX3ABG1_9RHOB</name>
<evidence type="ECO:0000256" key="1">
    <source>
        <dbReference type="SAM" id="Phobius"/>
    </source>
</evidence>
<dbReference type="RefSeq" id="WP_243250219.1">
    <property type="nucleotide sequence ID" value="NZ_CP084959.1"/>
</dbReference>
<evidence type="ECO:0000313" key="3">
    <source>
        <dbReference type="Proteomes" id="UP000830781"/>
    </source>
</evidence>
<dbReference type="AlphaFoldDB" id="A0AAX3ABG1"/>
<proteinExistence type="predicted"/>